<dbReference type="SUPFAM" id="SSF52540">
    <property type="entry name" value="P-loop containing nucleoside triphosphate hydrolases"/>
    <property type="match status" value="1"/>
</dbReference>
<dbReference type="RefSeq" id="WP_256697959.1">
    <property type="nucleotide sequence ID" value="NZ_JAXBCZ010000001.1"/>
</dbReference>
<sequence length="986" mass="103020">MADGTARDLTGLLESIGGRDGRLVHLQRTPARPGRHADWPDWADPDLVAAYRRLDVECPWTHQVAAAHSAHAGHHTVLATGTGSGKSLAAWLPALSDVLAAQAPGADTRISAHTRRPTTLYLSPTKALAADQAAALARLVGELETVQREAGTPAGSLRTVRAGTCDGDTPLPERDWVRAHADVVLTNPDFLHFSLLPGHERWSRLLRGLRYIVIDECHAYRGILGAHVALVLRRLLRLVARLRPHGPQPVVLCASATAAEPALTTARLIGVEPDDVVAVTEDGAPAGERTLALWQPALRDPWVLSALGEGGPAPVGSPSPTALNGTSSSASSPNPTAPRPAYADGDSLPAPRATPPPQHVSGTEAPPKAGTEATASAAHGRPSVTSGATPPSSVEPDSGDLGEDPSARRSAVVEAAELLVDLLSVGARALVFVRSRRSAEVVAERARHTLGLSLPELVGTVAAYRGGYLPEERRALEADLRSGRLRALATTNALELGIDVTGLDAVLIAGWPGTRVSLGQQAGRAGRAGTRGLAVLIASDNPLDAYLVHHPEAVFAAPEATVFDPANPYVLAPHLCAAASEAPLRASDLALFGLPDDALLRELEGRGALRRRPTGWFWNVNLPGRPQDLTSLRGDGPPQVPVVEADTGVVIGTVDGAAADSTVHEGAVYVHQGRVYVVEELADDVALVRQKAAVGYRTRARSRSSVRIIAEREQQVWGRPGETTPGDCREPSARDPEEPASSGGDSGAGPDPPVAVPVRPAAGRRGRPPATPPSTTAITWSFGSVEVTSQVTGYQRMALPGGEVVSQHALEMDEHVLPTAAVWWTIPQEVCEAAGLEPIDLPGALHAAEHASIGMLPLLATCDRWDIGGLSTALHPQTGAPTVFVHDGHAGGAGFAERGYRAGRDWLEATLAVIEGCGCASGCPSCVQSPKCGNNNEPLDKAGAAVLLRLLLEAAPQHPSTADPAHRELSGTDDFDAPSSPVTRSN</sequence>
<dbReference type="InterPro" id="IPR014001">
    <property type="entry name" value="Helicase_ATP-bd"/>
</dbReference>
<dbReference type="InterPro" id="IPR011545">
    <property type="entry name" value="DEAD/DEAH_box_helicase_dom"/>
</dbReference>
<dbReference type="InterPro" id="IPR001650">
    <property type="entry name" value="Helicase_C-like"/>
</dbReference>
<feature type="compositionally biased region" description="Basic and acidic residues" evidence="3">
    <location>
        <begin position="727"/>
        <end position="737"/>
    </location>
</feature>
<dbReference type="CDD" id="cd18797">
    <property type="entry name" value="SF2_C_Hrq"/>
    <property type="match status" value="1"/>
</dbReference>
<gene>
    <name evidence="6" type="ORF">QU665_06560</name>
</gene>
<dbReference type="GO" id="GO:0043138">
    <property type="term" value="F:3'-5' DNA helicase activity"/>
    <property type="evidence" value="ECO:0007669"/>
    <property type="project" value="TreeGrafter"/>
</dbReference>
<dbReference type="AlphaFoldDB" id="A0AAW9KQQ7"/>
<reference evidence="6 7" key="1">
    <citation type="submission" date="2023-06" db="EMBL/GenBank/DDBJ databases">
        <title>Actinomyces orist ORNL 0101 HMT-893 genome.</title>
        <authorList>
            <person name="Johnston C.D."/>
            <person name="Chen T."/>
            <person name="Dewhirst F.E."/>
        </authorList>
    </citation>
    <scope>NUCLEOTIDE SEQUENCE [LARGE SCALE GENOMIC DNA]</scope>
    <source>
        <strain evidence="6 7">ORNL 0101</strain>
    </source>
</reference>
<dbReference type="InterPro" id="IPR027417">
    <property type="entry name" value="P-loop_NTPase"/>
</dbReference>
<keyword evidence="1" id="KW-0547">Nucleotide-binding</keyword>
<dbReference type="EMBL" id="JAXBCZ010000001">
    <property type="protein sequence ID" value="MEA1304728.1"/>
    <property type="molecule type" value="Genomic_DNA"/>
</dbReference>
<evidence type="ECO:0000259" key="5">
    <source>
        <dbReference type="PROSITE" id="PS51194"/>
    </source>
</evidence>
<feature type="region of interest" description="Disordered" evidence="3">
    <location>
        <begin position="309"/>
        <end position="408"/>
    </location>
</feature>
<evidence type="ECO:0000313" key="7">
    <source>
        <dbReference type="Proteomes" id="UP001289581"/>
    </source>
</evidence>
<feature type="region of interest" description="Disordered" evidence="3">
    <location>
        <begin position="957"/>
        <end position="986"/>
    </location>
</feature>
<dbReference type="GO" id="GO:0036297">
    <property type="term" value="P:interstrand cross-link repair"/>
    <property type="evidence" value="ECO:0007669"/>
    <property type="project" value="TreeGrafter"/>
</dbReference>
<dbReference type="GO" id="GO:0005524">
    <property type="term" value="F:ATP binding"/>
    <property type="evidence" value="ECO:0007669"/>
    <property type="project" value="UniProtKB-KW"/>
</dbReference>
<protein>
    <submittedName>
        <fullName evidence="6">DEAD/DEAH box helicase</fullName>
    </submittedName>
</protein>
<evidence type="ECO:0000256" key="1">
    <source>
        <dbReference type="ARBA" id="ARBA00022741"/>
    </source>
</evidence>
<keyword evidence="7" id="KW-1185">Reference proteome</keyword>
<evidence type="ECO:0000256" key="3">
    <source>
        <dbReference type="SAM" id="MobiDB-lite"/>
    </source>
</evidence>
<dbReference type="PROSITE" id="PS51192">
    <property type="entry name" value="HELICASE_ATP_BIND_1"/>
    <property type="match status" value="1"/>
</dbReference>
<accession>A0AAW9KQQ7</accession>
<dbReference type="InterPro" id="IPR055227">
    <property type="entry name" value="HRQ1_WHD"/>
</dbReference>
<keyword evidence="2" id="KW-0067">ATP-binding</keyword>
<keyword evidence="6" id="KW-0378">Hydrolase</keyword>
<organism evidence="6 7">
    <name type="scientific">Actinomyces oris</name>
    <dbReference type="NCBI Taxonomy" id="544580"/>
    <lineage>
        <taxon>Bacteria</taxon>
        <taxon>Bacillati</taxon>
        <taxon>Actinomycetota</taxon>
        <taxon>Actinomycetes</taxon>
        <taxon>Actinomycetales</taxon>
        <taxon>Actinomycetaceae</taxon>
        <taxon>Actinomyces</taxon>
    </lineage>
</organism>
<dbReference type="Pfam" id="PF09369">
    <property type="entry name" value="MZB"/>
    <property type="match status" value="1"/>
</dbReference>
<dbReference type="GO" id="GO:0003676">
    <property type="term" value="F:nucleic acid binding"/>
    <property type="evidence" value="ECO:0007669"/>
    <property type="project" value="InterPro"/>
</dbReference>
<dbReference type="GO" id="GO:0006289">
    <property type="term" value="P:nucleotide-excision repair"/>
    <property type="evidence" value="ECO:0007669"/>
    <property type="project" value="TreeGrafter"/>
</dbReference>
<evidence type="ECO:0000259" key="4">
    <source>
        <dbReference type="PROSITE" id="PS51192"/>
    </source>
</evidence>
<feature type="domain" description="Helicase ATP-binding" evidence="4">
    <location>
        <begin position="67"/>
        <end position="276"/>
    </location>
</feature>
<keyword evidence="6" id="KW-0347">Helicase</keyword>
<evidence type="ECO:0000256" key="2">
    <source>
        <dbReference type="ARBA" id="ARBA00022840"/>
    </source>
</evidence>
<dbReference type="SMART" id="SM00490">
    <property type="entry name" value="HELICc"/>
    <property type="match status" value="1"/>
</dbReference>
<name>A0AAW9KQQ7_9ACTO</name>
<feature type="region of interest" description="Disordered" evidence="3">
    <location>
        <begin position="714"/>
        <end position="776"/>
    </location>
</feature>
<proteinExistence type="predicted"/>
<dbReference type="Pfam" id="PF00270">
    <property type="entry name" value="DEAD"/>
    <property type="match status" value="1"/>
</dbReference>
<dbReference type="Pfam" id="PF00271">
    <property type="entry name" value="Helicase_C"/>
    <property type="match status" value="1"/>
</dbReference>
<dbReference type="PANTHER" id="PTHR47957">
    <property type="entry name" value="ATP-DEPENDENT HELICASE HRQ1"/>
    <property type="match status" value="1"/>
</dbReference>
<feature type="domain" description="Helicase C-terminal" evidence="5">
    <location>
        <begin position="418"/>
        <end position="569"/>
    </location>
</feature>
<evidence type="ECO:0000313" key="6">
    <source>
        <dbReference type="EMBL" id="MEA1304728.1"/>
    </source>
</evidence>
<dbReference type="PANTHER" id="PTHR47957:SF3">
    <property type="entry name" value="ATP-DEPENDENT HELICASE HRQ1"/>
    <property type="match status" value="1"/>
</dbReference>
<dbReference type="Pfam" id="PF22982">
    <property type="entry name" value="WHD_HRQ1"/>
    <property type="match status" value="1"/>
</dbReference>
<dbReference type="SMART" id="SM00487">
    <property type="entry name" value="DEXDc"/>
    <property type="match status" value="1"/>
</dbReference>
<dbReference type="InterPro" id="IPR018973">
    <property type="entry name" value="MZB"/>
</dbReference>
<dbReference type="Gene3D" id="3.40.50.300">
    <property type="entry name" value="P-loop containing nucleotide triphosphate hydrolases"/>
    <property type="match status" value="2"/>
</dbReference>
<feature type="compositionally biased region" description="Polar residues" evidence="3">
    <location>
        <begin position="383"/>
        <end position="392"/>
    </location>
</feature>
<dbReference type="PROSITE" id="PS51194">
    <property type="entry name" value="HELICASE_CTER"/>
    <property type="match status" value="1"/>
</dbReference>
<dbReference type="Proteomes" id="UP001289581">
    <property type="component" value="Unassembled WGS sequence"/>
</dbReference>
<comment type="caution">
    <text evidence="6">The sequence shown here is derived from an EMBL/GenBank/DDBJ whole genome shotgun (WGS) entry which is preliminary data.</text>
</comment>